<evidence type="ECO:0000313" key="8">
    <source>
        <dbReference type="EMBL" id="SIS49996.1"/>
    </source>
</evidence>
<dbReference type="InterPro" id="IPR050515">
    <property type="entry name" value="Beta-lactam/transpept"/>
</dbReference>
<dbReference type="GO" id="GO:0046677">
    <property type="term" value="P:response to antibiotic"/>
    <property type="evidence" value="ECO:0007669"/>
    <property type="project" value="UniProtKB-KW"/>
</dbReference>
<dbReference type="Proteomes" id="UP000186373">
    <property type="component" value="Unassembled WGS sequence"/>
</dbReference>
<evidence type="ECO:0000313" key="9">
    <source>
        <dbReference type="Proteomes" id="UP000186373"/>
    </source>
</evidence>
<dbReference type="InterPro" id="IPR012338">
    <property type="entry name" value="Beta-lactam/transpept-like"/>
</dbReference>
<dbReference type="GO" id="GO:0005886">
    <property type="term" value="C:plasma membrane"/>
    <property type="evidence" value="ECO:0007669"/>
    <property type="project" value="TreeGrafter"/>
</dbReference>
<organism evidence="8 9">
    <name type="scientific">Chryseobacterium shigense</name>
    <dbReference type="NCBI Taxonomy" id="297244"/>
    <lineage>
        <taxon>Bacteria</taxon>
        <taxon>Pseudomonadati</taxon>
        <taxon>Bacteroidota</taxon>
        <taxon>Flavobacteriia</taxon>
        <taxon>Flavobacteriales</taxon>
        <taxon>Weeksellaceae</taxon>
        <taxon>Chryseobacterium group</taxon>
        <taxon>Chryseobacterium</taxon>
    </lineage>
</organism>
<dbReference type="AlphaFoldDB" id="A0A1N7JL68"/>
<dbReference type="EC" id="3.5.2.6" evidence="3"/>
<evidence type="ECO:0000256" key="5">
    <source>
        <dbReference type="ARBA" id="ARBA00022801"/>
    </source>
</evidence>
<evidence type="ECO:0000256" key="3">
    <source>
        <dbReference type="ARBA" id="ARBA00012865"/>
    </source>
</evidence>
<dbReference type="SUPFAM" id="SSF56601">
    <property type="entry name" value="beta-lactamase/transpeptidase-like"/>
    <property type="match status" value="1"/>
</dbReference>
<evidence type="ECO:0000256" key="6">
    <source>
        <dbReference type="ARBA" id="ARBA00023251"/>
    </source>
</evidence>
<keyword evidence="5" id="KW-0378">Hydrolase</keyword>
<sequence length="274" mass="31915">MISNFSFVSTYAQHNAKTSPLTESIVVRRDFKKYFNECHTDGSIAVYDNHQHQWIVSDTLDVRKQTLPASTFKVINMLIALETQTIASETDIVKWPGKTDTIRYGYRPDIYHDMPVKEAFELSAGWVFVELAKKIGKKNYIKFLSKSRYGNLDLSQTDADFWNFGHFAISPLQQVEFLRNFYMNRLPFSKKHIDIVKKVMLTEQNAEYTIHSKTGWTRDGGMNTGWWIGYVENANGTYFFATRLLQDRKLNQANFGNCRKEITKSIFRDLEIIK</sequence>
<dbReference type="GO" id="GO:0008800">
    <property type="term" value="F:beta-lactamase activity"/>
    <property type="evidence" value="ECO:0007669"/>
    <property type="project" value="UniProtKB-EC"/>
</dbReference>
<accession>A0A1N7JL68</accession>
<reference evidence="9" key="1">
    <citation type="submission" date="2017-01" db="EMBL/GenBank/DDBJ databases">
        <authorList>
            <person name="Varghese N."/>
            <person name="Submissions S."/>
        </authorList>
    </citation>
    <scope>NUCLEOTIDE SEQUENCE [LARGE SCALE GENOMIC DNA]</scope>
    <source>
        <strain evidence="9">DSM 17126</strain>
    </source>
</reference>
<keyword evidence="9" id="KW-1185">Reference proteome</keyword>
<comment type="catalytic activity">
    <reaction evidence="1">
        <text>a beta-lactam + H2O = a substituted beta-amino acid</text>
        <dbReference type="Rhea" id="RHEA:20401"/>
        <dbReference type="ChEBI" id="CHEBI:15377"/>
        <dbReference type="ChEBI" id="CHEBI:35627"/>
        <dbReference type="ChEBI" id="CHEBI:140347"/>
        <dbReference type="EC" id="3.5.2.6"/>
    </reaction>
</comment>
<keyword evidence="6" id="KW-0046">Antibiotic resistance</keyword>
<dbReference type="Pfam" id="PF00905">
    <property type="entry name" value="Transpeptidase"/>
    <property type="match status" value="1"/>
</dbReference>
<dbReference type="InterPro" id="IPR001460">
    <property type="entry name" value="PCN-bd_Tpept"/>
</dbReference>
<dbReference type="Gene3D" id="3.40.710.10">
    <property type="entry name" value="DD-peptidase/beta-lactamase superfamily"/>
    <property type="match status" value="1"/>
</dbReference>
<comment type="similarity">
    <text evidence="2">Belongs to the class-D beta-lactamase family.</text>
</comment>
<feature type="domain" description="Penicillin-binding protein transpeptidase" evidence="7">
    <location>
        <begin position="62"/>
        <end position="267"/>
    </location>
</feature>
<evidence type="ECO:0000256" key="4">
    <source>
        <dbReference type="ARBA" id="ARBA00022729"/>
    </source>
</evidence>
<dbReference type="GO" id="GO:0008658">
    <property type="term" value="F:penicillin binding"/>
    <property type="evidence" value="ECO:0007669"/>
    <property type="project" value="InterPro"/>
</dbReference>
<dbReference type="EMBL" id="FTNY01000007">
    <property type="protein sequence ID" value="SIS49996.1"/>
    <property type="molecule type" value="Genomic_DNA"/>
</dbReference>
<evidence type="ECO:0000256" key="1">
    <source>
        <dbReference type="ARBA" id="ARBA00001526"/>
    </source>
</evidence>
<dbReference type="PANTHER" id="PTHR30627:SF6">
    <property type="entry name" value="BETA-LACTAMASE YBXI-RELATED"/>
    <property type="match status" value="1"/>
</dbReference>
<evidence type="ECO:0000256" key="2">
    <source>
        <dbReference type="ARBA" id="ARBA00007898"/>
    </source>
</evidence>
<protein>
    <recommendedName>
        <fullName evidence="3">beta-lactamase</fullName>
        <ecNumber evidence="3">3.5.2.6</ecNumber>
    </recommendedName>
</protein>
<dbReference type="GO" id="GO:0071555">
    <property type="term" value="P:cell wall organization"/>
    <property type="evidence" value="ECO:0007669"/>
    <property type="project" value="TreeGrafter"/>
</dbReference>
<dbReference type="RefSeq" id="WP_185117129.1">
    <property type="nucleotide sequence ID" value="NZ_FTNY01000007.1"/>
</dbReference>
<gene>
    <name evidence="8" type="ORF">SAMN05421639_10724</name>
</gene>
<proteinExistence type="inferred from homology"/>
<evidence type="ECO:0000259" key="7">
    <source>
        <dbReference type="Pfam" id="PF00905"/>
    </source>
</evidence>
<dbReference type="PANTHER" id="PTHR30627">
    <property type="entry name" value="PEPTIDOGLYCAN D,D-TRANSPEPTIDASE"/>
    <property type="match status" value="1"/>
</dbReference>
<keyword evidence="4" id="KW-0732">Signal</keyword>
<name>A0A1N7JL68_9FLAO</name>